<evidence type="ECO:0000313" key="2">
    <source>
        <dbReference type="Proteomes" id="UP001153334"/>
    </source>
</evidence>
<gene>
    <name evidence="1" type="ORF">ONZ43_g3258</name>
</gene>
<evidence type="ECO:0000313" key="1">
    <source>
        <dbReference type="EMBL" id="KAJ8119891.1"/>
    </source>
</evidence>
<dbReference type="EMBL" id="JAPESX010000746">
    <property type="protein sequence ID" value="KAJ8119891.1"/>
    <property type="molecule type" value="Genomic_DNA"/>
</dbReference>
<accession>A0ACC2IXH3</accession>
<proteinExistence type="predicted"/>
<organism evidence="1 2">
    <name type="scientific">Nemania bipapillata</name>
    <dbReference type="NCBI Taxonomy" id="110536"/>
    <lineage>
        <taxon>Eukaryota</taxon>
        <taxon>Fungi</taxon>
        <taxon>Dikarya</taxon>
        <taxon>Ascomycota</taxon>
        <taxon>Pezizomycotina</taxon>
        <taxon>Sordariomycetes</taxon>
        <taxon>Xylariomycetidae</taxon>
        <taxon>Xylariales</taxon>
        <taxon>Xylariaceae</taxon>
        <taxon>Nemania</taxon>
    </lineage>
</organism>
<dbReference type="Proteomes" id="UP001153334">
    <property type="component" value="Unassembled WGS sequence"/>
</dbReference>
<keyword evidence="2" id="KW-1185">Reference proteome</keyword>
<protein>
    <submittedName>
        <fullName evidence="1">Uncharacterized protein</fullName>
    </submittedName>
</protein>
<comment type="caution">
    <text evidence="1">The sequence shown here is derived from an EMBL/GenBank/DDBJ whole genome shotgun (WGS) entry which is preliminary data.</text>
</comment>
<reference evidence="1" key="1">
    <citation type="submission" date="2022-11" db="EMBL/GenBank/DDBJ databases">
        <title>Genome Sequence of Nemania bipapillata.</title>
        <authorList>
            <person name="Buettner E."/>
        </authorList>
    </citation>
    <scope>NUCLEOTIDE SEQUENCE</scope>
    <source>
        <strain evidence="1">CP14</strain>
    </source>
</reference>
<sequence length="308" mass="35008">MRVVSPDMARVAGMHHDMEAQALQAVKEHAQAEKDSLELPFHRNPREKYAVFRALLQHEGLPPHEKAYNRISHEAVTLMAAGGETTASTLMMAVYFILADKKNVLSRLRQEVESLMANKASRPSIADLECLPWLTAVIKETLRISTLTARLTRVAPEETLQYKDWVMPAGTPISMTLREISLDPEIFPSPMEFRPERWLPSNPNLEQCNRYLVAFSRGSRMCIGINLAHAELYIVLAALFRYKEFELFDTARERDVDFTRDFFVGETSASAKGVRIRGVMGGAYVNWGEVIHVNYHIARLEVFQVSFL</sequence>
<name>A0ACC2IXH3_9PEZI</name>